<dbReference type="Gene3D" id="3.40.50.300">
    <property type="entry name" value="P-loop containing nucleotide triphosphate hydrolases"/>
    <property type="match status" value="1"/>
</dbReference>
<protein>
    <submittedName>
        <fullName evidence="1">Sulfotransferase family protein</fullName>
    </submittedName>
</protein>
<dbReference type="AlphaFoldDB" id="A0A9E7SDW4"/>
<dbReference type="EMBL" id="CP080572">
    <property type="protein sequence ID" value="USH00418.1"/>
    <property type="molecule type" value="Genomic_DNA"/>
</dbReference>
<dbReference type="KEGG" id="thei:K1720_02835"/>
<proteinExistence type="predicted"/>
<dbReference type="RefSeq" id="WP_251949725.1">
    <property type="nucleotide sequence ID" value="NZ_CP080572.1"/>
</dbReference>
<keyword evidence="2" id="KW-1185">Reference proteome</keyword>
<reference evidence="1 2" key="1">
    <citation type="submission" date="2021-08" db="EMBL/GenBank/DDBJ databases">
        <title>Thermococcus onnuriiensis IOH2.</title>
        <authorList>
            <person name="Park Y.-J."/>
        </authorList>
    </citation>
    <scope>NUCLEOTIDE SEQUENCE [LARGE SCALE GENOMIC DNA]</scope>
    <source>
        <strain evidence="1 2">IOH2</strain>
    </source>
</reference>
<dbReference type="GeneID" id="72777245"/>
<dbReference type="InterPro" id="IPR027417">
    <property type="entry name" value="P-loop_NTPase"/>
</dbReference>
<dbReference type="InterPro" id="IPR005331">
    <property type="entry name" value="Sulfotransferase"/>
</dbReference>
<dbReference type="GO" id="GO:0008146">
    <property type="term" value="F:sulfotransferase activity"/>
    <property type="evidence" value="ECO:0007669"/>
    <property type="project" value="InterPro"/>
</dbReference>
<dbReference type="Pfam" id="PF03567">
    <property type="entry name" value="Sulfotransfer_2"/>
    <property type="match status" value="1"/>
</dbReference>
<evidence type="ECO:0000313" key="1">
    <source>
        <dbReference type="EMBL" id="USH00418.1"/>
    </source>
</evidence>
<gene>
    <name evidence="1" type="ORF">K1720_02835</name>
</gene>
<accession>A0A9E7SDW4</accession>
<name>A0A9E7SDW4_9EURY</name>
<evidence type="ECO:0000313" key="2">
    <source>
        <dbReference type="Proteomes" id="UP001056425"/>
    </source>
</evidence>
<dbReference type="GO" id="GO:0016020">
    <property type="term" value="C:membrane"/>
    <property type="evidence" value="ECO:0007669"/>
    <property type="project" value="InterPro"/>
</dbReference>
<dbReference type="Proteomes" id="UP001056425">
    <property type="component" value="Chromosome"/>
</dbReference>
<organism evidence="1 2">
    <name type="scientific">Thermococcus argininiproducens</name>
    <dbReference type="NCBI Taxonomy" id="2866384"/>
    <lineage>
        <taxon>Archaea</taxon>
        <taxon>Methanobacteriati</taxon>
        <taxon>Methanobacteriota</taxon>
        <taxon>Thermococci</taxon>
        <taxon>Thermococcales</taxon>
        <taxon>Thermococcaceae</taxon>
        <taxon>Thermococcus</taxon>
    </lineage>
</organism>
<sequence>MITVKTKSHHLIQRAMRNQTLKWILIHNASLFYRAQGKLNAHFLHVSKTGGTAIKEALSNITTTPKYKIWLHRHHIKLSDIPKGDKVFLFIRDPIDRFISGFYSRKREGKPGHYRPWNSVEKLAFQRFRTPNELAKSLSSPDEEIRNSAFQAMHGIGHVKTFIKDWVGSEEYLLSRKEDFLFIGCQEYLNRDFETLKELLEIPPEMAKLPEDPTRAHKSPTNVDKHLDPEAVKNLLEWYEEDYEVYRTLLMLRMKILRRLGKELLTCEKWKYWKKIARKPK</sequence>
<dbReference type="SUPFAM" id="SSF52540">
    <property type="entry name" value="P-loop containing nucleoside triphosphate hydrolases"/>
    <property type="match status" value="1"/>
</dbReference>